<proteinExistence type="predicted"/>
<evidence type="ECO:0000256" key="1">
    <source>
        <dbReference type="SAM" id="Phobius"/>
    </source>
</evidence>
<feature type="transmembrane region" description="Helical" evidence="1">
    <location>
        <begin position="12"/>
        <end position="35"/>
    </location>
</feature>
<keyword evidence="3" id="KW-1185">Reference proteome</keyword>
<dbReference type="Proteomes" id="UP000076722">
    <property type="component" value="Unassembled WGS sequence"/>
</dbReference>
<gene>
    <name evidence="2" type="ORF">SISNIDRAFT_459459</name>
</gene>
<evidence type="ECO:0000313" key="3">
    <source>
        <dbReference type="Proteomes" id="UP000076722"/>
    </source>
</evidence>
<keyword evidence="1" id="KW-0472">Membrane</keyword>
<protein>
    <recommendedName>
        <fullName evidence="4">MARVEL domain-containing protein</fullName>
    </recommendedName>
</protein>
<dbReference type="STRING" id="1314777.A0A164PL54"/>
<keyword evidence="1" id="KW-1133">Transmembrane helix</keyword>
<evidence type="ECO:0000313" key="2">
    <source>
        <dbReference type="EMBL" id="KZS88838.1"/>
    </source>
</evidence>
<feature type="transmembrane region" description="Helical" evidence="1">
    <location>
        <begin position="84"/>
        <end position="107"/>
    </location>
</feature>
<dbReference type="EMBL" id="KV419433">
    <property type="protein sequence ID" value="KZS88838.1"/>
    <property type="molecule type" value="Genomic_DNA"/>
</dbReference>
<feature type="transmembrane region" description="Helical" evidence="1">
    <location>
        <begin position="55"/>
        <end position="77"/>
    </location>
</feature>
<sequence>MPLRAHTPVVRASMYGVLTFLSFMLFALSTARITYTTHLAPSYPLNHGIPFTDSVVVELLITSLLFLFISPIWYVWILWKRVKGWYATVWIEISVLSVLWCFLLIGMEKSTSIWPNLSFCANQIPCAVLQAMVAFAWLAWVLLSVMIGIGVVSAFRRRGWKDWSWEYGTMKVREPVFRKMSVDAQAVGSVVSVNNIGAESVGGEGVSASVKAGGSYMV</sequence>
<dbReference type="AlphaFoldDB" id="A0A164PL54"/>
<evidence type="ECO:0008006" key="4">
    <source>
        <dbReference type="Google" id="ProtNLM"/>
    </source>
</evidence>
<name>A0A164PL54_9AGAM</name>
<organism evidence="2 3">
    <name type="scientific">Sistotremastrum niveocremeum HHB9708</name>
    <dbReference type="NCBI Taxonomy" id="1314777"/>
    <lineage>
        <taxon>Eukaryota</taxon>
        <taxon>Fungi</taxon>
        <taxon>Dikarya</taxon>
        <taxon>Basidiomycota</taxon>
        <taxon>Agaricomycotina</taxon>
        <taxon>Agaricomycetes</taxon>
        <taxon>Sistotremastrales</taxon>
        <taxon>Sistotremastraceae</taxon>
        <taxon>Sertulicium</taxon>
        <taxon>Sertulicium niveocremeum</taxon>
    </lineage>
</organism>
<accession>A0A164PL54</accession>
<reference evidence="2 3" key="1">
    <citation type="journal article" date="2016" name="Mol. Biol. Evol.">
        <title>Comparative Genomics of Early-Diverging Mushroom-Forming Fungi Provides Insights into the Origins of Lignocellulose Decay Capabilities.</title>
        <authorList>
            <person name="Nagy L.G."/>
            <person name="Riley R."/>
            <person name="Tritt A."/>
            <person name="Adam C."/>
            <person name="Daum C."/>
            <person name="Floudas D."/>
            <person name="Sun H."/>
            <person name="Yadav J.S."/>
            <person name="Pangilinan J."/>
            <person name="Larsson K.H."/>
            <person name="Matsuura K."/>
            <person name="Barry K."/>
            <person name="Labutti K."/>
            <person name="Kuo R."/>
            <person name="Ohm R.A."/>
            <person name="Bhattacharya S.S."/>
            <person name="Shirouzu T."/>
            <person name="Yoshinaga Y."/>
            <person name="Martin F.M."/>
            <person name="Grigoriev I.V."/>
            <person name="Hibbett D.S."/>
        </authorList>
    </citation>
    <scope>NUCLEOTIDE SEQUENCE [LARGE SCALE GENOMIC DNA]</scope>
    <source>
        <strain evidence="2 3">HHB9708</strain>
    </source>
</reference>
<feature type="transmembrane region" description="Helical" evidence="1">
    <location>
        <begin position="127"/>
        <end position="155"/>
    </location>
</feature>
<dbReference type="OrthoDB" id="2501127at2759"/>
<keyword evidence="1" id="KW-0812">Transmembrane</keyword>